<dbReference type="PANTHER" id="PTHR42997">
    <property type="entry name" value="HIT FAMILY HYDROLASE"/>
    <property type="match status" value="1"/>
</dbReference>
<dbReference type="InterPro" id="IPR036265">
    <property type="entry name" value="HIT-like_sf"/>
</dbReference>
<dbReference type="AlphaFoldDB" id="A0A0C7NIT6"/>
<proteinExistence type="predicted"/>
<evidence type="ECO:0000256" key="6">
    <source>
        <dbReference type="PROSITE-ProRule" id="PRU00464"/>
    </source>
</evidence>
<keyword evidence="1" id="KW-0547">Nucleotide-binding</keyword>
<evidence type="ECO:0000256" key="3">
    <source>
        <dbReference type="PIRSR" id="PIRSR601310-1"/>
    </source>
</evidence>
<dbReference type="HOGENOM" id="CLU_056776_5_1_0"/>
<evidence type="ECO:0000259" key="7">
    <source>
        <dbReference type="PROSITE" id="PS51084"/>
    </source>
</evidence>
<keyword evidence="2 8" id="KW-0378">Hydrolase</keyword>
<evidence type="ECO:0000256" key="2">
    <source>
        <dbReference type="ARBA" id="ARBA00022801"/>
    </source>
</evidence>
<evidence type="ECO:0000256" key="5">
    <source>
        <dbReference type="PIRSR" id="PIRSR639383-2"/>
    </source>
</evidence>
<dbReference type="PROSITE" id="PS00892">
    <property type="entry name" value="HIT_1"/>
    <property type="match status" value="1"/>
</dbReference>
<feature type="binding site" evidence="5">
    <location>
        <position position="99"/>
    </location>
    <ligand>
        <name>substrate</name>
    </ligand>
</feature>
<dbReference type="CDD" id="cd01275">
    <property type="entry name" value="FHIT"/>
    <property type="match status" value="1"/>
</dbReference>
<evidence type="ECO:0000256" key="1">
    <source>
        <dbReference type="ARBA" id="ARBA00022741"/>
    </source>
</evidence>
<dbReference type="SUPFAM" id="SSF54197">
    <property type="entry name" value="HIT-like"/>
    <property type="match status" value="1"/>
</dbReference>
<dbReference type="PANTHER" id="PTHR42997:SF1">
    <property type="entry name" value="AP-4-A PHOSPHORYLASE"/>
    <property type="match status" value="1"/>
</dbReference>
<dbReference type="KEGG" id="dtn:DTL3_0504"/>
<dbReference type="EMBL" id="LN824141">
    <property type="protein sequence ID" value="CEP77826.1"/>
    <property type="molecule type" value="Genomic_DNA"/>
</dbReference>
<feature type="binding site" evidence="5">
    <location>
        <begin position="90"/>
        <end position="93"/>
    </location>
    <ligand>
        <name>substrate</name>
    </ligand>
</feature>
<gene>
    <name evidence="8" type="primary">hit</name>
    <name evidence="8" type="ORF">DTL3_0504</name>
</gene>
<name>A0A0C7NIT6_DEFTU</name>
<dbReference type="RefSeq" id="WP_045087385.1">
    <property type="nucleotide sequence ID" value="NZ_LN824141.1"/>
</dbReference>
<evidence type="ECO:0000256" key="4">
    <source>
        <dbReference type="PIRSR" id="PIRSR601310-3"/>
    </source>
</evidence>
<accession>A0A0C7NIT6</accession>
<reference evidence="9" key="1">
    <citation type="submission" date="2014-11" db="EMBL/GenBank/DDBJ databases">
        <authorList>
            <person name="Wibberg D."/>
        </authorList>
    </citation>
    <scope>NUCLEOTIDE SEQUENCE [LARGE SCALE GENOMIC DNA]</scope>
    <source>
        <strain evidence="9">L3</strain>
    </source>
</reference>
<dbReference type="InterPro" id="IPR039383">
    <property type="entry name" value="FHIT"/>
</dbReference>
<dbReference type="InterPro" id="IPR001310">
    <property type="entry name" value="Histidine_triad_HIT"/>
</dbReference>
<feature type="active site" description="Tele-AMP-histidine intermediate" evidence="3">
    <location>
        <position position="97"/>
    </location>
</feature>
<dbReference type="InterPro" id="IPR011146">
    <property type="entry name" value="HIT-like"/>
</dbReference>
<feature type="domain" description="HIT" evidence="7">
    <location>
        <begin position="5"/>
        <end position="110"/>
    </location>
</feature>
<feature type="short sequence motif" description="Histidine triad motif" evidence="4 6">
    <location>
        <begin position="95"/>
        <end position="99"/>
    </location>
</feature>
<dbReference type="Gene3D" id="3.30.428.10">
    <property type="entry name" value="HIT-like"/>
    <property type="match status" value="1"/>
</dbReference>
<dbReference type="Pfam" id="PF01230">
    <property type="entry name" value="HIT"/>
    <property type="match status" value="1"/>
</dbReference>
<dbReference type="InterPro" id="IPR052908">
    <property type="entry name" value="AP-4-A_phosphorylase"/>
</dbReference>
<dbReference type="OrthoDB" id="9784774at2"/>
<evidence type="ECO:0000313" key="9">
    <source>
        <dbReference type="Proteomes" id="UP000032809"/>
    </source>
</evidence>
<sequence>MSRCIFCDIKDNPDNIVVQNELAFAIYDKHPVSKGHILVIPKRHFDSFFEATEEEIVRLYQLINECKKIIDEQFKPSGYNVGVNVGYDAGQTVFHLHIHLIPRYKGDTTHPIGSGIRHIKD</sequence>
<keyword evidence="9" id="KW-1185">Reference proteome</keyword>
<dbReference type="Proteomes" id="UP000032809">
    <property type="component" value="Chromosome I"/>
</dbReference>
<organism evidence="8 9">
    <name type="scientific">Defluviitoga tunisiensis</name>
    <dbReference type="NCBI Taxonomy" id="1006576"/>
    <lineage>
        <taxon>Bacteria</taxon>
        <taxon>Thermotogati</taxon>
        <taxon>Thermotogota</taxon>
        <taxon>Thermotogae</taxon>
        <taxon>Petrotogales</taxon>
        <taxon>Petrotogaceae</taxon>
        <taxon>Defluviitoga</taxon>
    </lineage>
</organism>
<dbReference type="InterPro" id="IPR019808">
    <property type="entry name" value="Histidine_triad_CS"/>
</dbReference>
<protein>
    <submittedName>
        <fullName evidence="8">Diadenosine tetraphosphate (Ap4A) hydrolase</fullName>
        <ecNumber evidence="8">3.6.1.17</ecNumber>
    </submittedName>
</protein>
<dbReference type="GO" id="GO:0000166">
    <property type="term" value="F:nucleotide binding"/>
    <property type="evidence" value="ECO:0007669"/>
    <property type="project" value="UniProtKB-KW"/>
</dbReference>
<dbReference type="PROSITE" id="PS51084">
    <property type="entry name" value="HIT_2"/>
    <property type="match status" value="1"/>
</dbReference>
<dbReference type="GO" id="GO:0004081">
    <property type="term" value="F:bis(5'-nucleosyl)-tetraphosphatase (asymmetrical) activity"/>
    <property type="evidence" value="ECO:0007669"/>
    <property type="project" value="UniProtKB-EC"/>
</dbReference>
<dbReference type="PRINTS" id="PR00332">
    <property type="entry name" value="HISTRIAD"/>
</dbReference>
<dbReference type="EC" id="3.6.1.17" evidence="8"/>
<dbReference type="STRING" id="1006576.DTL3_0504"/>
<evidence type="ECO:0000313" key="8">
    <source>
        <dbReference type="EMBL" id="CEP77826.1"/>
    </source>
</evidence>